<dbReference type="InterPro" id="IPR018356">
    <property type="entry name" value="Tscrpt_reg_HTH_DeoR_CS"/>
</dbReference>
<dbReference type="Pfam" id="PF00455">
    <property type="entry name" value="DeoRC"/>
    <property type="match status" value="1"/>
</dbReference>
<dbReference type="PROSITE" id="PS00894">
    <property type="entry name" value="HTH_DEOR_1"/>
    <property type="match status" value="1"/>
</dbReference>
<name>A0A3S9HB13_9LACT</name>
<dbReference type="SUPFAM" id="SSF46785">
    <property type="entry name" value="Winged helix' DNA-binding domain"/>
    <property type="match status" value="1"/>
</dbReference>
<dbReference type="Gene3D" id="1.10.10.10">
    <property type="entry name" value="Winged helix-like DNA-binding domain superfamily/Winged helix DNA-binding domain"/>
    <property type="match status" value="1"/>
</dbReference>
<organism evidence="5 6">
    <name type="scientific">Jeotgalibaca ciconiae</name>
    <dbReference type="NCBI Taxonomy" id="2496265"/>
    <lineage>
        <taxon>Bacteria</taxon>
        <taxon>Bacillati</taxon>
        <taxon>Bacillota</taxon>
        <taxon>Bacilli</taxon>
        <taxon>Lactobacillales</taxon>
        <taxon>Carnobacteriaceae</taxon>
        <taxon>Jeotgalibaca</taxon>
    </lineage>
</organism>
<proteinExistence type="predicted"/>
<dbReference type="GO" id="GO:0003700">
    <property type="term" value="F:DNA-binding transcription factor activity"/>
    <property type="evidence" value="ECO:0007669"/>
    <property type="project" value="InterPro"/>
</dbReference>
<dbReference type="AlphaFoldDB" id="A0A3S9HB13"/>
<dbReference type="InterPro" id="IPR050313">
    <property type="entry name" value="Carb_Metab_HTH_regulators"/>
</dbReference>
<dbReference type="InterPro" id="IPR001034">
    <property type="entry name" value="DeoR_HTH"/>
</dbReference>
<dbReference type="EMBL" id="CP034465">
    <property type="protein sequence ID" value="AZP04569.1"/>
    <property type="molecule type" value="Genomic_DNA"/>
</dbReference>
<dbReference type="GO" id="GO:0003677">
    <property type="term" value="F:DNA binding"/>
    <property type="evidence" value="ECO:0007669"/>
    <property type="project" value="UniProtKB-KW"/>
</dbReference>
<dbReference type="SMART" id="SM01134">
    <property type="entry name" value="DeoRC"/>
    <property type="match status" value="1"/>
</dbReference>
<dbReference type="Gene3D" id="3.40.50.1360">
    <property type="match status" value="1"/>
</dbReference>
<keyword evidence="1" id="KW-0805">Transcription regulation</keyword>
<evidence type="ECO:0000256" key="2">
    <source>
        <dbReference type="ARBA" id="ARBA00023125"/>
    </source>
</evidence>
<evidence type="ECO:0000259" key="4">
    <source>
        <dbReference type="PROSITE" id="PS51000"/>
    </source>
</evidence>
<sequence length="250" mass="28438">MLTEERYHVILGSLEKEPVVKLQDLVDLTKTSESTIRRDLKKLEESEKLVRIHGGARRIYNVANEDMMEEKSVKNTDEKKRIAKFAVEMIRDGEMIYLDAGSTTYDMIPFLKNKQVTVITNGIPHASLLTDLNIQTIQIGGRIKRHTKAVIGPEAQRQIQTYHFSKAFLGINGVDLEFGYTTPDMEEAVIKQLVMQSANRSFFLADSSKMNKVTFSKVANLEDGNLISSRLSEELKNRIAEQTNIWEVES</sequence>
<evidence type="ECO:0000313" key="6">
    <source>
        <dbReference type="Proteomes" id="UP000273326"/>
    </source>
</evidence>
<dbReference type="InterPro" id="IPR014036">
    <property type="entry name" value="DeoR-like_C"/>
</dbReference>
<dbReference type="PANTHER" id="PTHR30363:SF56">
    <property type="entry name" value="TRANSCRIPTIONAL REGULATOR, DEOR FAMILY"/>
    <property type="match status" value="1"/>
</dbReference>
<dbReference type="SUPFAM" id="SSF100950">
    <property type="entry name" value="NagB/RpiA/CoA transferase-like"/>
    <property type="match status" value="1"/>
</dbReference>
<accession>A0A3S9HB13</accession>
<keyword evidence="6" id="KW-1185">Reference proteome</keyword>
<dbReference type="InterPro" id="IPR036390">
    <property type="entry name" value="WH_DNA-bd_sf"/>
</dbReference>
<evidence type="ECO:0000256" key="3">
    <source>
        <dbReference type="ARBA" id="ARBA00023163"/>
    </source>
</evidence>
<dbReference type="Proteomes" id="UP000273326">
    <property type="component" value="Chromosome"/>
</dbReference>
<dbReference type="PROSITE" id="PS51000">
    <property type="entry name" value="HTH_DEOR_2"/>
    <property type="match status" value="1"/>
</dbReference>
<keyword evidence="3" id="KW-0804">Transcription</keyword>
<gene>
    <name evidence="5" type="ORF">EJN90_07940</name>
</gene>
<keyword evidence="2" id="KW-0238">DNA-binding</keyword>
<dbReference type="InterPro" id="IPR037171">
    <property type="entry name" value="NagB/RpiA_transferase-like"/>
</dbReference>
<evidence type="ECO:0000256" key="1">
    <source>
        <dbReference type="ARBA" id="ARBA00023015"/>
    </source>
</evidence>
<protein>
    <submittedName>
        <fullName evidence="5">DeoR/GlpR transcriptional regulator</fullName>
    </submittedName>
</protein>
<feature type="domain" description="HTH deoR-type" evidence="4">
    <location>
        <begin position="3"/>
        <end position="58"/>
    </location>
</feature>
<dbReference type="PRINTS" id="PR00037">
    <property type="entry name" value="HTHLACR"/>
</dbReference>
<dbReference type="InterPro" id="IPR036388">
    <property type="entry name" value="WH-like_DNA-bd_sf"/>
</dbReference>
<dbReference type="PANTHER" id="PTHR30363">
    <property type="entry name" value="HTH-TYPE TRANSCRIPTIONAL REGULATOR SRLR-RELATED"/>
    <property type="match status" value="1"/>
</dbReference>
<dbReference type="KEGG" id="jeh:EJN90_07940"/>
<dbReference type="RefSeq" id="WP_126110105.1">
    <property type="nucleotide sequence ID" value="NZ_CP034465.1"/>
</dbReference>
<evidence type="ECO:0000313" key="5">
    <source>
        <dbReference type="EMBL" id="AZP04569.1"/>
    </source>
</evidence>
<dbReference type="OrthoDB" id="9797223at2"/>
<dbReference type="SMART" id="SM00420">
    <property type="entry name" value="HTH_DEOR"/>
    <property type="match status" value="1"/>
</dbReference>
<dbReference type="Pfam" id="PF08220">
    <property type="entry name" value="HTH_DeoR"/>
    <property type="match status" value="1"/>
</dbReference>
<reference evidence="6" key="1">
    <citation type="submission" date="2018-12" db="EMBL/GenBank/DDBJ databases">
        <title>Complete genome sequencing of Jeotgalibaca sp. H21T32.</title>
        <authorList>
            <person name="Bae J.-W."/>
            <person name="Lee S.-Y."/>
        </authorList>
    </citation>
    <scope>NUCLEOTIDE SEQUENCE [LARGE SCALE GENOMIC DNA]</scope>
    <source>
        <strain evidence="6">H21T32</strain>
    </source>
</reference>